<evidence type="ECO:0000256" key="1">
    <source>
        <dbReference type="ARBA" id="ARBA00022603"/>
    </source>
</evidence>
<dbReference type="SUPFAM" id="SSF75217">
    <property type="entry name" value="alpha/beta knot"/>
    <property type="match status" value="1"/>
</dbReference>
<name>A0A059DWZ3_9PROT</name>
<dbReference type="InterPro" id="IPR029028">
    <property type="entry name" value="Alpha/beta_knot_MTases"/>
</dbReference>
<keyword evidence="7" id="KW-1185">Reference proteome</keyword>
<dbReference type="InterPro" id="IPR001537">
    <property type="entry name" value="SpoU_MeTrfase"/>
</dbReference>
<evidence type="ECO:0000313" key="6">
    <source>
        <dbReference type="EMBL" id="KCZ58451.1"/>
    </source>
</evidence>
<evidence type="ECO:0000313" key="9">
    <source>
        <dbReference type="Proteomes" id="UP000263957"/>
    </source>
</evidence>
<accession>A0A059DWZ3</accession>
<dbReference type="Gene3D" id="3.40.1280.10">
    <property type="match status" value="1"/>
</dbReference>
<reference evidence="6 7" key="1">
    <citation type="journal article" date="2014" name="Antonie Van Leeuwenhoek">
        <title>Hyphomonas beringensis sp. nov. and Hyphomonas chukchiensis sp. nov., isolated from surface seawater of the Bering Sea and Chukchi Sea.</title>
        <authorList>
            <person name="Li C."/>
            <person name="Lai Q."/>
            <person name="Li G."/>
            <person name="Dong C."/>
            <person name="Wang J."/>
            <person name="Liao Y."/>
            <person name="Shao Z."/>
        </authorList>
    </citation>
    <scope>NUCLEOTIDE SEQUENCE [LARGE SCALE GENOMIC DNA]</scope>
    <source>
        <strain evidence="6 7">22II1-22F38</strain>
    </source>
</reference>
<evidence type="ECO:0000313" key="5">
    <source>
        <dbReference type="EMBL" id="HBQ49944.1"/>
    </source>
</evidence>
<dbReference type="RefSeq" id="WP_035554193.1">
    <property type="nucleotide sequence ID" value="NZ_AWFH01000056.1"/>
</dbReference>
<feature type="domain" description="tRNA/rRNA methyltransferase SpoU type" evidence="3">
    <location>
        <begin position="7"/>
        <end position="139"/>
    </location>
</feature>
<dbReference type="EMBL" id="DMBR01000185">
    <property type="protein sequence ID" value="HAE94107.1"/>
    <property type="molecule type" value="Genomic_DNA"/>
</dbReference>
<evidence type="ECO:0000259" key="3">
    <source>
        <dbReference type="Pfam" id="PF00588"/>
    </source>
</evidence>
<dbReference type="EMBL" id="AWFH01000056">
    <property type="protein sequence ID" value="KCZ58451.1"/>
    <property type="molecule type" value="Genomic_DNA"/>
</dbReference>
<protein>
    <submittedName>
        <fullName evidence="6">rRNA methyltransferase</fullName>
    </submittedName>
</protein>
<dbReference type="eggNOG" id="COG0566">
    <property type="taxonomic scope" value="Bacteria"/>
</dbReference>
<dbReference type="OrthoDB" id="4578643at2"/>
<dbReference type="GO" id="GO:0008173">
    <property type="term" value="F:RNA methyltransferase activity"/>
    <property type="evidence" value="ECO:0007669"/>
    <property type="project" value="InterPro"/>
</dbReference>
<dbReference type="CDD" id="cd18098">
    <property type="entry name" value="SpoU-like"/>
    <property type="match status" value="1"/>
</dbReference>
<dbReference type="AlphaFoldDB" id="A0A059DWZ3"/>
<dbReference type="EMBL" id="DOGS01000278">
    <property type="protein sequence ID" value="HBQ49944.1"/>
    <property type="molecule type" value="Genomic_DNA"/>
</dbReference>
<dbReference type="PATRIC" id="fig|1280948.3.peg.2864"/>
<keyword evidence="1 6" id="KW-0489">Methyltransferase</keyword>
<dbReference type="Proteomes" id="UP000024547">
    <property type="component" value="Unassembled WGS sequence"/>
</dbReference>
<dbReference type="STRING" id="1280948.HY36_08710"/>
<dbReference type="GO" id="GO:0006396">
    <property type="term" value="P:RNA processing"/>
    <property type="evidence" value="ECO:0007669"/>
    <property type="project" value="InterPro"/>
</dbReference>
<organism evidence="6 7">
    <name type="scientific">Hyphomonas atlantica</name>
    <dbReference type="NCBI Taxonomy" id="1280948"/>
    <lineage>
        <taxon>Bacteria</taxon>
        <taxon>Pseudomonadati</taxon>
        <taxon>Pseudomonadota</taxon>
        <taxon>Alphaproteobacteria</taxon>
        <taxon>Hyphomonadales</taxon>
        <taxon>Hyphomonadaceae</taxon>
        <taxon>Hyphomonas</taxon>
    </lineage>
</organism>
<dbReference type="PANTHER" id="PTHR43191">
    <property type="entry name" value="RRNA METHYLTRANSFERASE 3"/>
    <property type="match status" value="1"/>
</dbReference>
<dbReference type="PANTHER" id="PTHR43191:SF7">
    <property type="entry name" value="OBP33PEP LIKE PROTEIN"/>
    <property type="match status" value="1"/>
</dbReference>
<dbReference type="Proteomes" id="UP000259173">
    <property type="component" value="Unassembled WGS sequence"/>
</dbReference>
<reference evidence="8 9" key="2">
    <citation type="journal article" date="2018" name="Nat. Biotechnol.">
        <title>A standardized bacterial taxonomy based on genome phylogeny substantially revises the tree of life.</title>
        <authorList>
            <person name="Parks D.H."/>
            <person name="Chuvochina M."/>
            <person name="Waite D.W."/>
            <person name="Rinke C."/>
            <person name="Skarshewski A."/>
            <person name="Chaumeil P.A."/>
            <person name="Hugenholtz P."/>
        </authorList>
    </citation>
    <scope>NUCLEOTIDE SEQUENCE [LARGE SCALE GENOMIC DNA]</scope>
    <source>
        <strain evidence="5">UBA10378</strain>
        <strain evidence="4">UBA8557</strain>
    </source>
</reference>
<evidence type="ECO:0000313" key="7">
    <source>
        <dbReference type="Proteomes" id="UP000024547"/>
    </source>
</evidence>
<gene>
    <name evidence="4" type="ORF">DCG65_06075</name>
    <name evidence="5" type="ORF">DD728_13890</name>
    <name evidence="6" type="ORF">HY36_08710</name>
</gene>
<dbReference type="GO" id="GO:0032259">
    <property type="term" value="P:methylation"/>
    <property type="evidence" value="ECO:0007669"/>
    <property type="project" value="UniProtKB-KW"/>
</dbReference>
<dbReference type="Pfam" id="PF00588">
    <property type="entry name" value="SpoU_methylase"/>
    <property type="match status" value="1"/>
</dbReference>
<dbReference type="GeneID" id="92498916"/>
<comment type="caution">
    <text evidence="6">The sequence shown here is derived from an EMBL/GenBank/DDBJ whole genome shotgun (WGS) entry which is preliminary data.</text>
</comment>
<evidence type="ECO:0000313" key="8">
    <source>
        <dbReference type="Proteomes" id="UP000259173"/>
    </source>
</evidence>
<keyword evidence="2 6" id="KW-0808">Transferase</keyword>
<dbReference type="InterPro" id="IPR029026">
    <property type="entry name" value="tRNA_m1G_MTases_N"/>
</dbReference>
<proteinExistence type="predicted"/>
<dbReference type="InterPro" id="IPR051259">
    <property type="entry name" value="rRNA_Methyltransferase"/>
</dbReference>
<dbReference type="Proteomes" id="UP000263957">
    <property type="component" value="Unassembled WGS sequence"/>
</dbReference>
<sequence length="174" mass="18969">MRGYFAIGSERISKPMNLGALMRTANAFGASFVFSINAEHRLRAAYQADTSKTAGQVPYYQWDNVDEMQLPRGCQMVGIELTDDAVMLPTFRHPPQAAYILGPEKGDLSPEILARCDHVVKIPTKFCINVSLAGALVMYDRHLSMGGYAPRPIMPGGTAGDGLANTHVPGKDRK</sequence>
<evidence type="ECO:0000256" key="2">
    <source>
        <dbReference type="ARBA" id="ARBA00022679"/>
    </source>
</evidence>
<evidence type="ECO:0000313" key="4">
    <source>
        <dbReference type="EMBL" id="HAE94107.1"/>
    </source>
</evidence>
<dbReference type="GO" id="GO:0003723">
    <property type="term" value="F:RNA binding"/>
    <property type="evidence" value="ECO:0007669"/>
    <property type="project" value="InterPro"/>
</dbReference>